<dbReference type="SMART" id="SM00353">
    <property type="entry name" value="HLH"/>
    <property type="match status" value="1"/>
</dbReference>
<comment type="caution">
    <text evidence="8">The sequence shown here is derived from an EMBL/GenBank/DDBJ whole genome shotgun (WGS) entry which is preliminary data.</text>
</comment>
<dbReference type="GO" id="GO:0010052">
    <property type="term" value="P:guard cell differentiation"/>
    <property type="evidence" value="ECO:0007669"/>
    <property type="project" value="InterPro"/>
</dbReference>
<evidence type="ECO:0000313" key="8">
    <source>
        <dbReference type="EMBL" id="KAI7734648.1"/>
    </source>
</evidence>
<dbReference type="InterPro" id="IPR036638">
    <property type="entry name" value="HLH_DNA-bd_sf"/>
</dbReference>
<feature type="compositionally biased region" description="Polar residues" evidence="6">
    <location>
        <begin position="218"/>
        <end position="227"/>
    </location>
</feature>
<dbReference type="GO" id="GO:0046983">
    <property type="term" value="F:protein dimerization activity"/>
    <property type="evidence" value="ECO:0007669"/>
    <property type="project" value="InterPro"/>
</dbReference>
<keyword evidence="5" id="KW-0539">Nucleus</keyword>
<evidence type="ECO:0000256" key="1">
    <source>
        <dbReference type="ARBA" id="ARBA00004123"/>
    </source>
</evidence>
<keyword evidence="3" id="KW-0238">DNA-binding</keyword>
<dbReference type="SUPFAM" id="SSF47459">
    <property type="entry name" value="HLH, helix-loop-helix DNA-binding domain"/>
    <property type="match status" value="1"/>
</dbReference>
<dbReference type="GO" id="GO:0005634">
    <property type="term" value="C:nucleus"/>
    <property type="evidence" value="ECO:0007669"/>
    <property type="project" value="UniProtKB-SubCell"/>
</dbReference>
<accession>A0AAD5C572</accession>
<dbReference type="CDD" id="cd11448">
    <property type="entry name" value="bHLH_AtFAMA_like"/>
    <property type="match status" value="1"/>
</dbReference>
<reference evidence="8" key="1">
    <citation type="submission" date="2022-06" db="EMBL/GenBank/DDBJ databases">
        <title>Uncovering the hologenomic basis of an extraordinary plant invasion.</title>
        <authorList>
            <person name="Bieker V.C."/>
            <person name="Martin M.D."/>
            <person name="Gilbert T."/>
            <person name="Hodgins K."/>
            <person name="Battlay P."/>
            <person name="Petersen B."/>
            <person name="Wilson J."/>
        </authorList>
    </citation>
    <scope>NUCLEOTIDE SEQUENCE</scope>
    <source>
        <strain evidence="8">AA19_3_7</strain>
        <tissue evidence="8">Leaf</tissue>
    </source>
</reference>
<evidence type="ECO:0000256" key="3">
    <source>
        <dbReference type="ARBA" id="ARBA00023125"/>
    </source>
</evidence>
<feature type="region of interest" description="Disordered" evidence="6">
    <location>
        <begin position="61"/>
        <end position="108"/>
    </location>
</feature>
<dbReference type="GO" id="GO:0003700">
    <property type="term" value="F:DNA-binding transcription factor activity"/>
    <property type="evidence" value="ECO:0007669"/>
    <property type="project" value="InterPro"/>
</dbReference>
<dbReference type="AlphaFoldDB" id="A0AAD5C572"/>
<dbReference type="PANTHER" id="PTHR46684">
    <property type="entry name" value="TRANSCRIPTION FACTOR FAMA"/>
    <property type="match status" value="1"/>
</dbReference>
<dbReference type="GO" id="GO:0045893">
    <property type="term" value="P:positive regulation of DNA-templated transcription"/>
    <property type="evidence" value="ECO:0007669"/>
    <property type="project" value="TreeGrafter"/>
</dbReference>
<proteinExistence type="predicted"/>
<dbReference type="Gene3D" id="4.10.280.10">
    <property type="entry name" value="Helix-loop-helix DNA-binding domain"/>
    <property type="match status" value="1"/>
</dbReference>
<comment type="subcellular location">
    <subcellularLocation>
        <location evidence="1">Nucleus</location>
    </subcellularLocation>
</comment>
<feature type="region of interest" description="Disordered" evidence="6">
    <location>
        <begin position="185"/>
        <end position="227"/>
    </location>
</feature>
<keyword evidence="9" id="KW-1185">Reference proteome</keyword>
<dbReference type="GO" id="GO:0003677">
    <property type="term" value="F:DNA binding"/>
    <property type="evidence" value="ECO:0007669"/>
    <property type="project" value="UniProtKB-KW"/>
</dbReference>
<evidence type="ECO:0000313" key="9">
    <source>
        <dbReference type="Proteomes" id="UP001206925"/>
    </source>
</evidence>
<feature type="compositionally biased region" description="Basic and acidic residues" evidence="6">
    <location>
        <begin position="61"/>
        <end position="71"/>
    </location>
</feature>
<name>A0AAD5C572_AMBAR</name>
<organism evidence="8 9">
    <name type="scientific">Ambrosia artemisiifolia</name>
    <name type="common">Common ragweed</name>
    <dbReference type="NCBI Taxonomy" id="4212"/>
    <lineage>
        <taxon>Eukaryota</taxon>
        <taxon>Viridiplantae</taxon>
        <taxon>Streptophyta</taxon>
        <taxon>Embryophyta</taxon>
        <taxon>Tracheophyta</taxon>
        <taxon>Spermatophyta</taxon>
        <taxon>Magnoliopsida</taxon>
        <taxon>eudicotyledons</taxon>
        <taxon>Gunneridae</taxon>
        <taxon>Pentapetalae</taxon>
        <taxon>asterids</taxon>
        <taxon>campanulids</taxon>
        <taxon>Asterales</taxon>
        <taxon>Asteraceae</taxon>
        <taxon>Asteroideae</taxon>
        <taxon>Heliantheae alliance</taxon>
        <taxon>Heliantheae</taxon>
        <taxon>Ambrosia</taxon>
    </lineage>
</organism>
<dbReference type="PROSITE" id="PS50888">
    <property type="entry name" value="BHLH"/>
    <property type="match status" value="1"/>
</dbReference>
<dbReference type="Proteomes" id="UP001206925">
    <property type="component" value="Unassembled WGS sequence"/>
</dbReference>
<keyword evidence="4" id="KW-0804">Transcription</keyword>
<evidence type="ECO:0000256" key="5">
    <source>
        <dbReference type="ARBA" id="ARBA00023242"/>
    </source>
</evidence>
<feature type="non-terminal residue" evidence="8">
    <location>
        <position position="227"/>
    </location>
</feature>
<gene>
    <name evidence="8" type="ORF">M8C21_026336</name>
</gene>
<protein>
    <recommendedName>
        <fullName evidence="7">BHLH domain-containing protein</fullName>
    </recommendedName>
</protein>
<sequence>DSNFSPDFFDSSAEYFGDQTKFFSAGIGSSDDIFGILEALEGVSDEFTTFTPLDEMKHGVKDGGLHDDKLVSQKSSSSSGVQEPVEAVSQGTKRKKVEEGCESLDGSSKMNHVTVERNRRKTMNEHLAILRSLMPCFYVKRGDQASIIGGVIDYITELQQVLQSLEAKKKRKVYSDVLSPRLISSPRTLPLSPRKPPLSPRPSLPISPRRKPKLKSELLQTTTFGRV</sequence>
<dbReference type="PANTHER" id="PTHR46684:SF11">
    <property type="entry name" value="BASIC HELIX-LOOP-HELIX (BHLH) DNA-BINDING SUPERFAMILY PROTEIN-RELATED"/>
    <property type="match status" value="1"/>
</dbReference>
<dbReference type="Pfam" id="PF00010">
    <property type="entry name" value="HLH"/>
    <property type="match status" value="1"/>
</dbReference>
<evidence type="ECO:0000256" key="2">
    <source>
        <dbReference type="ARBA" id="ARBA00023015"/>
    </source>
</evidence>
<dbReference type="InterPro" id="IPR011598">
    <property type="entry name" value="bHLH_dom"/>
</dbReference>
<evidence type="ECO:0000256" key="6">
    <source>
        <dbReference type="SAM" id="MobiDB-lite"/>
    </source>
</evidence>
<dbReference type="InterPro" id="IPR044283">
    <property type="entry name" value="FAMA/SPEECHLESS/MUTE-like"/>
</dbReference>
<evidence type="ECO:0000256" key="4">
    <source>
        <dbReference type="ARBA" id="ARBA00023163"/>
    </source>
</evidence>
<keyword evidence="2" id="KW-0805">Transcription regulation</keyword>
<feature type="compositionally biased region" description="Pro residues" evidence="6">
    <location>
        <begin position="193"/>
        <end position="205"/>
    </location>
</feature>
<dbReference type="EMBL" id="JAMZMK010009675">
    <property type="protein sequence ID" value="KAI7734648.1"/>
    <property type="molecule type" value="Genomic_DNA"/>
</dbReference>
<feature type="domain" description="BHLH" evidence="7">
    <location>
        <begin position="107"/>
        <end position="158"/>
    </location>
</feature>
<evidence type="ECO:0000259" key="7">
    <source>
        <dbReference type="PROSITE" id="PS50888"/>
    </source>
</evidence>